<reference evidence="2" key="1">
    <citation type="journal article" date="2015" name="Genome Announc.">
        <title>Genome sequence of the AIDS-associated pathogen Penicillium marneffei (ATCC18224) and its near taxonomic relative Talaromyces stipitatus (ATCC10500).</title>
        <authorList>
            <person name="Nierman W.C."/>
            <person name="Fedorova-Abrams N.D."/>
            <person name="Andrianopoulos A."/>
        </authorList>
    </citation>
    <scope>NUCLEOTIDE SEQUENCE [LARGE SCALE GENOMIC DNA]</scope>
    <source>
        <strain evidence="2">ATCC 10500 / CBS 375.48 / QM 6759 / NRRL 1006</strain>
    </source>
</reference>
<gene>
    <name evidence="1" type="ORF">TSTA_052750</name>
</gene>
<accession>B8MPU6</accession>
<protein>
    <submittedName>
        <fullName evidence="1">Uncharacterized protein</fullName>
    </submittedName>
</protein>
<dbReference type="HOGENOM" id="CLU_3126039_0_0_1"/>
<dbReference type="RefSeq" id="XP_002486865.1">
    <property type="nucleotide sequence ID" value="XM_002486820.1"/>
</dbReference>
<dbReference type="Proteomes" id="UP000001745">
    <property type="component" value="Unassembled WGS sequence"/>
</dbReference>
<proteinExistence type="predicted"/>
<name>B8MPU6_TALSN</name>
<dbReference type="GeneID" id="8098224"/>
<dbReference type="VEuPathDB" id="FungiDB:TSTA_052750"/>
<evidence type="ECO:0000313" key="2">
    <source>
        <dbReference type="Proteomes" id="UP000001745"/>
    </source>
</evidence>
<dbReference type="AlphaFoldDB" id="B8MPU6"/>
<sequence>MALALQLPLQLEANTNDELTQYLRSSPTKPCSPRVFWENEHNFLVLAHLA</sequence>
<evidence type="ECO:0000313" key="1">
    <source>
        <dbReference type="EMBL" id="EED12754.1"/>
    </source>
</evidence>
<dbReference type="EMBL" id="EQ962659">
    <property type="protein sequence ID" value="EED12754.1"/>
    <property type="molecule type" value="Genomic_DNA"/>
</dbReference>
<keyword evidence="2" id="KW-1185">Reference proteome</keyword>
<dbReference type="InParanoid" id="B8MPU6"/>
<organism evidence="1 2">
    <name type="scientific">Talaromyces stipitatus (strain ATCC 10500 / CBS 375.48 / QM 6759 / NRRL 1006)</name>
    <name type="common">Penicillium stipitatum</name>
    <dbReference type="NCBI Taxonomy" id="441959"/>
    <lineage>
        <taxon>Eukaryota</taxon>
        <taxon>Fungi</taxon>
        <taxon>Dikarya</taxon>
        <taxon>Ascomycota</taxon>
        <taxon>Pezizomycotina</taxon>
        <taxon>Eurotiomycetes</taxon>
        <taxon>Eurotiomycetidae</taxon>
        <taxon>Eurotiales</taxon>
        <taxon>Trichocomaceae</taxon>
        <taxon>Talaromyces</taxon>
        <taxon>Talaromyces sect. Talaromyces</taxon>
    </lineage>
</organism>